<dbReference type="EMBL" id="JADGJD010000536">
    <property type="protein sequence ID" value="KAJ3050259.1"/>
    <property type="molecule type" value="Genomic_DNA"/>
</dbReference>
<dbReference type="SUPFAM" id="SSF52467">
    <property type="entry name" value="DHS-like NAD/FAD-binding domain"/>
    <property type="match status" value="1"/>
</dbReference>
<feature type="compositionally biased region" description="Basic and acidic residues" evidence="8">
    <location>
        <begin position="524"/>
        <end position="534"/>
    </location>
</feature>
<protein>
    <submittedName>
        <fullName evidence="10">NAD-dependent protein deacetylase sirtuin-1</fullName>
    </submittedName>
</protein>
<proteinExistence type="inferred from homology"/>
<evidence type="ECO:0000313" key="11">
    <source>
        <dbReference type="Proteomes" id="UP001212841"/>
    </source>
</evidence>
<dbReference type="PANTHER" id="PTHR11085">
    <property type="entry name" value="NAD-DEPENDENT PROTEIN DEACYLASE SIRTUIN-5, MITOCHONDRIAL-RELATED"/>
    <property type="match status" value="1"/>
</dbReference>
<feature type="binding site" evidence="7">
    <location>
        <position position="331"/>
    </location>
    <ligand>
        <name>Zn(2+)</name>
        <dbReference type="ChEBI" id="CHEBI:29105"/>
    </ligand>
</feature>
<keyword evidence="6" id="KW-0520">NAD</keyword>
<feature type="region of interest" description="Disordered" evidence="8">
    <location>
        <begin position="70"/>
        <end position="97"/>
    </location>
</feature>
<evidence type="ECO:0000259" key="9">
    <source>
        <dbReference type="PROSITE" id="PS50305"/>
    </source>
</evidence>
<dbReference type="Gene3D" id="3.40.50.1220">
    <property type="entry name" value="TPP-binding domain"/>
    <property type="match status" value="1"/>
</dbReference>
<feature type="domain" description="Deacetylase sirtuin-type" evidence="9">
    <location>
        <begin position="171"/>
        <end position="430"/>
    </location>
</feature>
<dbReference type="PROSITE" id="PS50305">
    <property type="entry name" value="SIRTUIN"/>
    <property type="match status" value="1"/>
</dbReference>
<dbReference type="GO" id="GO:0046872">
    <property type="term" value="F:metal ion binding"/>
    <property type="evidence" value="ECO:0007669"/>
    <property type="project" value="UniProtKB-KW"/>
</dbReference>
<keyword evidence="4 7" id="KW-0479">Metal-binding</keyword>
<name>A0AAD5X1H8_9FUNG</name>
<dbReference type="InterPro" id="IPR050134">
    <property type="entry name" value="NAD-dep_sirtuin_deacylases"/>
</dbReference>
<dbReference type="GO" id="GO:0046970">
    <property type="term" value="F:histone H4K16 deacetylase activity, NAD-dependent"/>
    <property type="evidence" value="ECO:0007669"/>
    <property type="project" value="TreeGrafter"/>
</dbReference>
<evidence type="ECO:0000256" key="2">
    <source>
        <dbReference type="ARBA" id="ARBA00006924"/>
    </source>
</evidence>
<feature type="region of interest" description="Disordered" evidence="8">
    <location>
        <begin position="1"/>
        <end position="36"/>
    </location>
</feature>
<keyword evidence="11" id="KW-1185">Reference proteome</keyword>
<sequence length="565" mass="64078">MLDRQSRDSDDEPPTKRLRQTLADDHNESTSLELGDDVQTIVTETLFAEPATPEGVAEAIDVIAGERRLVSGHEDGEEEEEESEAPRETPERSPSPMKYVLSQTAKEVMQDDARHLDFWEWLEKYYPRFPIQTLLDAFDCEAPSDMDMDDFHELLPLLKSAIMHKTARRKKRDDINTIEDVVRLLKESKNIVVLTGAGVSVSCGIPDFRSKNGIYSRLDEFELNDPQEMFDIHYFRDKPETFYTFAKEIYPSNFQPSPSHMFIKLLEQKGKLLRNYTQNIDTLEQVAGIQKVVQCHGSFATARCINCKYEVPGDALEKDIFAQTVPMCPKCPEDEDYRIMKPDIVFFGEKLPDEFDRRFAEDKEKLDLLIVMGSSLKVSPVADVKDKIPHDVPQILINLEALPHMAGFDVQLLGYCDSVVVELCKLLGWQLKHEKVQKKEEEEKVEEEKETEYAAGGEGSSSEEPKLPWIQGRYLHQHLFEGALMIGDMQAGSWVPDSDEDDDGEGSSSSREDSTSSDDEEGEEGKGSESRDTPEAEMEEVNQRDEDDTSAQTPDIEETLNSTPG</sequence>
<dbReference type="GO" id="GO:0070403">
    <property type="term" value="F:NAD+ binding"/>
    <property type="evidence" value="ECO:0007669"/>
    <property type="project" value="InterPro"/>
</dbReference>
<dbReference type="Proteomes" id="UP001212841">
    <property type="component" value="Unassembled WGS sequence"/>
</dbReference>
<evidence type="ECO:0000256" key="5">
    <source>
        <dbReference type="ARBA" id="ARBA00022833"/>
    </source>
</evidence>
<feature type="compositionally biased region" description="Acidic residues" evidence="8">
    <location>
        <begin position="535"/>
        <end position="549"/>
    </location>
</feature>
<keyword evidence="5 7" id="KW-0862">Zinc</keyword>
<dbReference type="PANTHER" id="PTHR11085:SF9">
    <property type="entry name" value="NAD-DEPENDENT PROTEIN DEACETYLASE SIRTUIN-1"/>
    <property type="match status" value="1"/>
</dbReference>
<evidence type="ECO:0000256" key="8">
    <source>
        <dbReference type="SAM" id="MobiDB-lite"/>
    </source>
</evidence>
<dbReference type="GO" id="GO:0005634">
    <property type="term" value="C:nucleus"/>
    <property type="evidence" value="ECO:0007669"/>
    <property type="project" value="TreeGrafter"/>
</dbReference>
<gene>
    <name evidence="10" type="primary">SIRT1</name>
    <name evidence="10" type="ORF">HK097_008777</name>
</gene>
<evidence type="ECO:0000313" key="10">
    <source>
        <dbReference type="EMBL" id="KAJ3050259.1"/>
    </source>
</evidence>
<feature type="binding site" evidence="7">
    <location>
        <position position="328"/>
    </location>
    <ligand>
        <name>Zn(2+)</name>
        <dbReference type="ChEBI" id="CHEBI:29105"/>
    </ligand>
</feature>
<feature type="binding site" evidence="7">
    <location>
        <position position="304"/>
    </location>
    <ligand>
        <name>Zn(2+)</name>
        <dbReference type="ChEBI" id="CHEBI:29105"/>
    </ligand>
</feature>
<dbReference type="Gene3D" id="3.30.1600.10">
    <property type="entry name" value="SIR2/SIRT2 'Small Domain"/>
    <property type="match status" value="1"/>
</dbReference>
<dbReference type="InterPro" id="IPR029035">
    <property type="entry name" value="DHS-like_NAD/FAD-binding_dom"/>
</dbReference>
<feature type="binding site" evidence="7">
    <location>
        <position position="307"/>
    </location>
    <ligand>
        <name>Zn(2+)</name>
        <dbReference type="ChEBI" id="CHEBI:29105"/>
    </ligand>
</feature>
<feature type="active site" description="Proton acceptor" evidence="7">
    <location>
        <position position="296"/>
    </location>
</feature>
<feature type="region of interest" description="Disordered" evidence="8">
    <location>
        <begin position="437"/>
        <end position="466"/>
    </location>
</feature>
<accession>A0AAD5X1H8</accession>
<evidence type="ECO:0000256" key="7">
    <source>
        <dbReference type="PROSITE-ProRule" id="PRU00236"/>
    </source>
</evidence>
<dbReference type="Pfam" id="PF02146">
    <property type="entry name" value="SIR2"/>
    <property type="match status" value="1"/>
</dbReference>
<dbReference type="CDD" id="cd01408">
    <property type="entry name" value="SIRT1"/>
    <property type="match status" value="1"/>
</dbReference>
<dbReference type="InterPro" id="IPR026591">
    <property type="entry name" value="Sirtuin_cat_small_dom_sf"/>
</dbReference>
<organism evidence="10 11">
    <name type="scientific">Rhizophlyctis rosea</name>
    <dbReference type="NCBI Taxonomy" id="64517"/>
    <lineage>
        <taxon>Eukaryota</taxon>
        <taxon>Fungi</taxon>
        <taxon>Fungi incertae sedis</taxon>
        <taxon>Chytridiomycota</taxon>
        <taxon>Chytridiomycota incertae sedis</taxon>
        <taxon>Chytridiomycetes</taxon>
        <taxon>Rhizophlyctidales</taxon>
        <taxon>Rhizophlyctidaceae</taxon>
        <taxon>Rhizophlyctis</taxon>
    </lineage>
</organism>
<comment type="cofactor">
    <cofactor evidence="1">
        <name>Zn(2+)</name>
        <dbReference type="ChEBI" id="CHEBI:29105"/>
    </cofactor>
</comment>
<reference evidence="10" key="1">
    <citation type="submission" date="2020-05" db="EMBL/GenBank/DDBJ databases">
        <title>Phylogenomic resolution of chytrid fungi.</title>
        <authorList>
            <person name="Stajich J.E."/>
            <person name="Amses K."/>
            <person name="Simmons R."/>
            <person name="Seto K."/>
            <person name="Myers J."/>
            <person name="Bonds A."/>
            <person name="Quandt C.A."/>
            <person name="Barry K."/>
            <person name="Liu P."/>
            <person name="Grigoriev I."/>
            <person name="Longcore J.E."/>
            <person name="James T.Y."/>
        </authorList>
    </citation>
    <scope>NUCLEOTIDE SEQUENCE</scope>
    <source>
        <strain evidence="10">JEL0318</strain>
    </source>
</reference>
<comment type="similarity">
    <text evidence="2">Belongs to the sirtuin family. Class I subfamily.</text>
</comment>
<dbReference type="InterPro" id="IPR026590">
    <property type="entry name" value="Ssirtuin_cat_dom"/>
</dbReference>
<evidence type="ECO:0000256" key="3">
    <source>
        <dbReference type="ARBA" id="ARBA00022679"/>
    </source>
</evidence>
<feature type="region of interest" description="Disordered" evidence="8">
    <location>
        <begin position="491"/>
        <end position="565"/>
    </location>
</feature>
<dbReference type="AlphaFoldDB" id="A0AAD5X1H8"/>
<evidence type="ECO:0000256" key="6">
    <source>
        <dbReference type="ARBA" id="ARBA00023027"/>
    </source>
</evidence>
<evidence type="ECO:0000256" key="4">
    <source>
        <dbReference type="ARBA" id="ARBA00022723"/>
    </source>
</evidence>
<dbReference type="InterPro" id="IPR003000">
    <property type="entry name" value="Sirtuin"/>
</dbReference>
<evidence type="ECO:0000256" key="1">
    <source>
        <dbReference type="ARBA" id="ARBA00001947"/>
    </source>
</evidence>
<comment type="caution">
    <text evidence="10">The sequence shown here is derived from an EMBL/GenBank/DDBJ whole genome shotgun (WGS) entry which is preliminary data.</text>
</comment>
<keyword evidence="3" id="KW-0808">Transferase</keyword>